<evidence type="ECO:0000313" key="9">
    <source>
        <dbReference type="EMBL" id="KAK3275986.1"/>
    </source>
</evidence>
<reference evidence="9 10" key="1">
    <citation type="journal article" date="2015" name="Genome Biol. Evol.">
        <title>Comparative Genomics of a Bacterivorous Green Alga Reveals Evolutionary Causalities and Consequences of Phago-Mixotrophic Mode of Nutrition.</title>
        <authorList>
            <person name="Burns J.A."/>
            <person name="Paasch A."/>
            <person name="Narechania A."/>
            <person name="Kim E."/>
        </authorList>
    </citation>
    <scope>NUCLEOTIDE SEQUENCE [LARGE SCALE GENOMIC DNA]</scope>
    <source>
        <strain evidence="9 10">PLY_AMNH</strain>
    </source>
</reference>
<dbReference type="SUPFAM" id="SSF55874">
    <property type="entry name" value="ATPase domain of HSP90 chaperone/DNA topoisomerase II/histidine kinase"/>
    <property type="match status" value="1"/>
</dbReference>
<gene>
    <name evidence="9" type="ORF">CYMTET_15917</name>
</gene>
<dbReference type="PANTHER" id="PTHR43047">
    <property type="entry name" value="TWO-COMPONENT HISTIDINE PROTEIN KINASE"/>
    <property type="match status" value="1"/>
</dbReference>
<dbReference type="PRINTS" id="PR00344">
    <property type="entry name" value="BCTRLSENSOR"/>
</dbReference>
<evidence type="ECO:0000313" key="10">
    <source>
        <dbReference type="Proteomes" id="UP001190700"/>
    </source>
</evidence>
<keyword evidence="7" id="KW-0812">Transmembrane</keyword>
<dbReference type="GO" id="GO:0005886">
    <property type="term" value="C:plasma membrane"/>
    <property type="evidence" value="ECO:0007669"/>
    <property type="project" value="TreeGrafter"/>
</dbReference>
<feature type="transmembrane region" description="Helical" evidence="7">
    <location>
        <begin position="37"/>
        <end position="58"/>
    </location>
</feature>
<dbReference type="GO" id="GO:0000155">
    <property type="term" value="F:phosphorelay sensor kinase activity"/>
    <property type="evidence" value="ECO:0007669"/>
    <property type="project" value="InterPro"/>
</dbReference>
<keyword evidence="7" id="KW-1133">Transmembrane helix</keyword>
<dbReference type="GO" id="GO:0009927">
    <property type="term" value="F:histidine phosphotransfer kinase activity"/>
    <property type="evidence" value="ECO:0007669"/>
    <property type="project" value="TreeGrafter"/>
</dbReference>
<comment type="catalytic activity">
    <reaction evidence="1">
        <text>ATP + protein L-histidine = ADP + protein N-phospho-L-histidine.</text>
        <dbReference type="EC" id="2.7.13.3"/>
    </reaction>
</comment>
<feature type="region of interest" description="Disordered" evidence="6">
    <location>
        <begin position="404"/>
        <end position="461"/>
    </location>
</feature>
<dbReference type="Proteomes" id="UP001190700">
    <property type="component" value="Unassembled WGS sequence"/>
</dbReference>
<dbReference type="EMBL" id="LGRX02006849">
    <property type="protein sequence ID" value="KAK3275986.1"/>
    <property type="molecule type" value="Genomic_DNA"/>
</dbReference>
<feature type="region of interest" description="Disordered" evidence="6">
    <location>
        <begin position="613"/>
        <end position="664"/>
    </location>
</feature>
<dbReference type="SMART" id="SM00387">
    <property type="entry name" value="HATPase_c"/>
    <property type="match status" value="1"/>
</dbReference>
<organism evidence="9 10">
    <name type="scientific">Cymbomonas tetramitiformis</name>
    <dbReference type="NCBI Taxonomy" id="36881"/>
    <lineage>
        <taxon>Eukaryota</taxon>
        <taxon>Viridiplantae</taxon>
        <taxon>Chlorophyta</taxon>
        <taxon>Pyramimonadophyceae</taxon>
        <taxon>Pyramimonadales</taxon>
        <taxon>Pyramimonadaceae</taxon>
        <taxon>Cymbomonas</taxon>
    </lineage>
</organism>
<feature type="compositionally biased region" description="Low complexity" evidence="6">
    <location>
        <begin position="640"/>
        <end position="655"/>
    </location>
</feature>
<evidence type="ECO:0000256" key="4">
    <source>
        <dbReference type="ARBA" id="ARBA00022679"/>
    </source>
</evidence>
<evidence type="ECO:0000256" key="6">
    <source>
        <dbReference type="SAM" id="MobiDB-lite"/>
    </source>
</evidence>
<comment type="caution">
    <text evidence="9">The sequence shown here is derived from an EMBL/GenBank/DDBJ whole genome shotgun (WGS) entry which is preliminary data.</text>
</comment>
<name>A0AAE0L8F8_9CHLO</name>
<evidence type="ECO:0000259" key="8">
    <source>
        <dbReference type="PROSITE" id="PS50109"/>
    </source>
</evidence>
<keyword evidence="5" id="KW-0418">Kinase</keyword>
<evidence type="ECO:0000256" key="3">
    <source>
        <dbReference type="ARBA" id="ARBA00022553"/>
    </source>
</evidence>
<dbReference type="InterPro" id="IPR004358">
    <property type="entry name" value="Sig_transdc_His_kin-like_C"/>
</dbReference>
<dbReference type="EC" id="2.7.13.3" evidence="2"/>
<sequence>MLAKLFKTPDEDFEDKAEAWDEHAHFQNYIQERNWQVVLFVAVHLIITLLLSADLVSYALPGVYIPALVLWPVLSAVVASLFLFDIRVRLQQRLSILYWITLPVLLLHSYSLQQCGGVTENKEDLPTPACRRMAEGVLPVSSVAALILLTVLMTAAEGNWKHAALRSAIILGTLTLAVVPHLKFYTQREKIELSLMLTVGSAFVLSTLSRSLRHESDVQQMCLREARNRQRLEDEKQTTKRFIAYIFHEIRVPLNVVALGLSMLSNDRQDPGTNCKCSSSRDQGDAISAMVTASDSVTRILNDVLDLRKIEEGMLILQTAPFDLMELMHSVVWGVTGTFSAKGIVFNFQVDPRTSKLCKANTVVADAFRIQQVLHNLLSNAAKFTSPGGAVVLRVSCESHSSSANLRTSTSTASLNDGQLPRHHCASTTGRGDEQGRRRYTSDDGVRRRSNDGHRNDLRPEDQKMMIVITVEDNGIGISQEDQQRLFSPYVQVVRSCLHRGGGTGLGLALSLQLVQLSGGTLTVQSEPDCGSTFTLQLLCPIAPPCRTFHGTKSATRPQENHRQEHWVSLFNKASVSTQDPTSEGARVSNVHPAQQLPFTRTRGISWAGTFTPTTGALVPRPALPPRPHRLSASGAIQQSPRSPSIGSHSSLSRRTPSIGGIANAPQSINIVTPAAPEATPAPWHEAPAAPLEPLTTGSIHSNAPPTYFAPSARYTSEQTTPAAREGLPSIHAAAAAAASRGIPAAASGLLRSQAAARLQGDISSQDLSFSRKRARSAD</sequence>
<feature type="non-terminal residue" evidence="9">
    <location>
        <position position="779"/>
    </location>
</feature>
<dbReference type="Gene3D" id="3.30.565.10">
    <property type="entry name" value="Histidine kinase-like ATPase, C-terminal domain"/>
    <property type="match status" value="1"/>
</dbReference>
<evidence type="ECO:0000256" key="2">
    <source>
        <dbReference type="ARBA" id="ARBA00012438"/>
    </source>
</evidence>
<keyword evidence="4" id="KW-0808">Transferase</keyword>
<dbReference type="InterPro" id="IPR003594">
    <property type="entry name" value="HATPase_dom"/>
</dbReference>
<keyword evidence="10" id="KW-1185">Reference proteome</keyword>
<dbReference type="InterPro" id="IPR005467">
    <property type="entry name" value="His_kinase_dom"/>
</dbReference>
<dbReference type="InterPro" id="IPR036097">
    <property type="entry name" value="HisK_dim/P_sf"/>
</dbReference>
<dbReference type="InterPro" id="IPR036890">
    <property type="entry name" value="HATPase_C_sf"/>
</dbReference>
<feature type="transmembrane region" description="Helical" evidence="7">
    <location>
        <begin position="64"/>
        <end position="84"/>
    </location>
</feature>
<dbReference type="CDD" id="cd00082">
    <property type="entry name" value="HisKA"/>
    <property type="match status" value="1"/>
</dbReference>
<keyword evidence="3" id="KW-0597">Phosphoprotein</keyword>
<dbReference type="Pfam" id="PF02518">
    <property type="entry name" value="HATPase_c"/>
    <property type="match status" value="1"/>
</dbReference>
<protein>
    <recommendedName>
        <fullName evidence="2">histidine kinase</fullName>
        <ecNumber evidence="2">2.7.13.3</ecNumber>
    </recommendedName>
</protein>
<keyword evidence="7" id="KW-0472">Membrane</keyword>
<evidence type="ECO:0000256" key="1">
    <source>
        <dbReference type="ARBA" id="ARBA00000085"/>
    </source>
</evidence>
<dbReference type="SMART" id="SM00388">
    <property type="entry name" value="HisKA"/>
    <property type="match status" value="1"/>
</dbReference>
<evidence type="ECO:0000256" key="7">
    <source>
        <dbReference type="SAM" id="Phobius"/>
    </source>
</evidence>
<dbReference type="InterPro" id="IPR003661">
    <property type="entry name" value="HisK_dim/P_dom"/>
</dbReference>
<feature type="domain" description="Histidine kinase" evidence="8">
    <location>
        <begin position="245"/>
        <end position="542"/>
    </location>
</feature>
<feature type="compositionally biased region" description="Polar residues" evidence="6">
    <location>
        <begin position="404"/>
        <end position="417"/>
    </location>
</feature>
<dbReference type="Gene3D" id="1.10.287.130">
    <property type="match status" value="1"/>
</dbReference>
<feature type="transmembrane region" description="Helical" evidence="7">
    <location>
        <begin position="133"/>
        <end position="156"/>
    </location>
</feature>
<dbReference type="AlphaFoldDB" id="A0AAE0L8F8"/>
<dbReference type="PROSITE" id="PS50109">
    <property type="entry name" value="HIS_KIN"/>
    <property type="match status" value="1"/>
</dbReference>
<feature type="compositionally biased region" description="Basic and acidic residues" evidence="6">
    <location>
        <begin position="431"/>
        <end position="461"/>
    </location>
</feature>
<accession>A0AAE0L8F8</accession>
<proteinExistence type="predicted"/>
<dbReference type="PANTHER" id="PTHR43047:SF69">
    <property type="entry name" value="HISTIDINE KINASE CONTAINING CHEY-HOMOLOGOUS RECEIVER DOMAIN-RELATED"/>
    <property type="match status" value="1"/>
</dbReference>
<dbReference type="Pfam" id="PF00512">
    <property type="entry name" value="HisKA"/>
    <property type="match status" value="1"/>
</dbReference>
<evidence type="ECO:0000256" key="5">
    <source>
        <dbReference type="ARBA" id="ARBA00022777"/>
    </source>
</evidence>
<dbReference type="SUPFAM" id="SSF47384">
    <property type="entry name" value="Homodimeric domain of signal transducing histidine kinase"/>
    <property type="match status" value="1"/>
</dbReference>